<keyword evidence="4" id="KW-0150">Chloroplast</keyword>
<dbReference type="InterPro" id="IPR009410">
    <property type="entry name" value="Allene_ox_cyc"/>
</dbReference>
<evidence type="ECO:0000313" key="10">
    <source>
        <dbReference type="Proteomes" id="UP001497444"/>
    </source>
</evidence>
<dbReference type="Proteomes" id="UP001497444">
    <property type="component" value="Chromosome 17"/>
</dbReference>
<gene>
    <name evidence="9" type="ORF">CSSPJE1EN1_LOCUS10595</name>
</gene>
<evidence type="ECO:0000313" key="9">
    <source>
        <dbReference type="EMBL" id="CAK9265117.1"/>
    </source>
</evidence>
<comment type="similarity">
    <text evidence="2">Belongs to the allene oxide cyclase family.</text>
</comment>
<evidence type="ECO:0000256" key="3">
    <source>
        <dbReference type="ARBA" id="ARBA00012209"/>
    </source>
</evidence>
<dbReference type="PROSITE" id="PS51257">
    <property type="entry name" value="PROKAR_LIPOPROTEIN"/>
    <property type="match status" value="1"/>
</dbReference>
<keyword evidence="6" id="KW-0809">Transit peptide</keyword>
<dbReference type="PANTHER" id="PTHR31843:SF11">
    <property type="entry name" value="ALLENE OXIDE CYCLASE 4, CHLOROPLASTIC"/>
    <property type="match status" value="1"/>
</dbReference>
<comment type="subcellular location">
    <subcellularLocation>
        <location evidence="1">Plastid</location>
        <location evidence="1">Chloroplast</location>
    </subcellularLocation>
</comment>
<evidence type="ECO:0000256" key="4">
    <source>
        <dbReference type="ARBA" id="ARBA00022528"/>
    </source>
</evidence>
<evidence type="ECO:0000256" key="8">
    <source>
        <dbReference type="ARBA" id="ARBA00049891"/>
    </source>
</evidence>
<proteinExistence type="inferred from homology"/>
<keyword evidence="5" id="KW-0934">Plastid</keyword>
<keyword evidence="10" id="KW-1185">Reference proteome</keyword>
<accession>A0ABP0WE45</accession>
<reference evidence="9" key="1">
    <citation type="submission" date="2024-02" db="EMBL/GenBank/DDBJ databases">
        <authorList>
            <consortium name="ELIXIR-Norway"/>
            <consortium name="Elixir Norway"/>
        </authorList>
    </citation>
    <scope>NUCLEOTIDE SEQUENCE</scope>
</reference>
<evidence type="ECO:0000256" key="7">
    <source>
        <dbReference type="ARBA" id="ARBA00023235"/>
    </source>
</evidence>
<evidence type="ECO:0000256" key="1">
    <source>
        <dbReference type="ARBA" id="ARBA00004229"/>
    </source>
</evidence>
<evidence type="ECO:0000256" key="5">
    <source>
        <dbReference type="ARBA" id="ARBA00022640"/>
    </source>
</evidence>
<dbReference type="InterPro" id="IPR044859">
    <property type="entry name" value="Allene_oxi_cyc_Dirigent"/>
</dbReference>
<dbReference type="Pfam" id="PF06351">
    <property type="entry name" value="Allene_ox_cyc"/>
    <property type="match status" value="1"/>
</dbReference>
<name>A0ABP0WE45_9BRYO</name>
<dbReference type="EMBL" id="OZ020112">
    <property type="protein sequence ID" value="CAK9265117.1"/>
    <property type="molecule type" value="Genomic_DNA"/>
</dbReference>
<dbReference type="Gene3D" id="2.40.480.10">
    <property type="entry name" value="Allene oxide cyclase-like"/>
    <property type="match status" value="1"/>
</dbReference>
<sequence>MAKEMTNLLAQTAGTVFACSNLVRDLSQNSQKRDAEAAYMSSAEAQTFSVYELNEFDRDSPAFLEFSRQTVNKVDPDTRAHVHALGDQVPFTNKSLYDGLLKLRLGITAGICLLMKHYPGMGTPEMKRQQVFTPERRDTGIYRMGTWILNNVSVCELPGDIDEHHRRSGFLQRGKRSSSPPTQHLSLQILYAFTLTGIPELPKHLTASVVQPSESPRLQFQKPLLLAIPSSHYPISRTMLVID</sequence>
<comment type="catalytic activity">
    <reaction evidence="8">
        <text>(9Z,13S,15Z)-12,13-epoxyoctadeca-9,11,15-trienoate = (9S,13S,15Z)-12-oxophyto-10,15-dienoate</text>
        <dbReference type="Rhea" id="RHEA:22592"/>
        <dbReference type="ChEBI" id="CHEBI:36438"/>
        <dbReference type="ChEBI" id="CHEBI:57411"/>
        <dbReference type="EC" id="5.3.99.6"/>
    </reaction>
</comment>
<keyword evidence="7" id="KW-0413">Isomerase</keyword>
<dbReference type="InterPro" id="IPR034871">
    <property type="entry name" value="Allene_oxi_cyc_sf"/>
</dbReference>
<protein>
    <recommendedName>
        <fullName evidence="3">allene-oxide cyclase</fullName>
        <ecNumber evidence="3">5.3.99.6</ecNumber>
    </recommendedName>
</protein>
<evidence type="ECO:0000256" key="6">
    <source>
        <dbReference type="ARBA" id="ARBA00022946"/>
    </source>
</evidence>
<dbReference type="PANTHER" id="PTHR31843">
    <property type="entry name" value="ALLENE OXIDE CYCLASE 4, CHLOROPLASTIC"/>
    <property type="match status" value="1"/>
</dbReference>
<dbReference type="SUPFAM" id="SSF141493">
    <property type="entry name" value="Allene oxide cyclase-like"/>
    <property type="match status" value="1"/>
</dbReference>
<evidence type="ECO:0000256" key="2">
    <source>
        <dbReference type="ARBA" id="ARBA00007982"/>
    </source>
</evidence>
<dbReference type="EC" id="5.3.99.6" evidence="3"/>
<organism evidence="9 10">
    <name type="scientific">Sphagnum jensenii</name>
    <dbReference type="NCBI Taxonomy" id="128206"/>
    <lineage>
        <taxon>Eukaryota</taxon>
        <taxon>Viridiplantae</taxon>
        <taxon>Streptophyta</taxon>
        <taxon>Embryophyta</taxon>
        <taxon>Bryophyta</taxon>
        <taxon>Sphagnophytina</taxon>
        <taxon>Sphagnopsida</taxon>
        <taxon>Sphagnales</taxon>
        <taxon>Sphagnaceae</taxon>
        <taxon>Sphagnum</taxon>
    </lineage>
</organism>